<feature type="domain" description="Glycosyltransferase RgtA/B/C/D-like" evidence="9">
    <location>
        <begin position="71"/>
        <end position="241"/>
    </location>
</feature>
<comment type="caution">
    <text evidence="10">The sequence shown here is derived from an EMBL/GenBank/DDBJ whole genome shotgun (WGS) entry which is preliminary data.</text>
</comment>
<keyword evidence="7 8" id="KW-0472">Membrane</keyword>
<evidence type="ECO:0000256" key="7">
    <source>
        <dbReference type="ARBA" id="ARBA00023136"/>
    </source>
</evidence>
<evidence type="ECO:0000256" key="5">
    <source>
        <dbReference type="ARBA" id="ARBA00022692"/>
    </source>
</evidence>
<keyword evidence="5 8" id="KW-0812">Transmembrane</keyword>
<feature type="transmembrane region" description="Helical" evidence="8">
    <location>
        <begin position="310"/>
        <end position="328"/>
    </location>
</feature>
<dbReference type="Pfam" id="PF13231">
    <property type="entry name" value="PMT_2"/>
    <property type="match status" value="1"/>
</dbReference>
<keyword evidence="3" id="KW-0328">Glycosyltransferase</keyword>
<evidence type="ECO:0000259" key="9">
    <source>
        <dbReference type="Pfam" id="PF13231"/>
    </source>
</evidence>
<dbReference type="InterPro" id="IPR038731">
    <property type="entry name" value="RgtA/B/C-like"/>
</dbReference>
<keyword evidence="2" id="KW-1003">Cell membrane</keyword>
<dbReference type="RefSeq" id="WP_126701783.1">
    <property type="nucleotide sequence ID" value="NZ_RWKW01000090.1"/>
</dbReference>
<evidence type="ECO:0000256" key="3">
    <source>
        <dbReference type="ARBA" id="ARBA00022676"/>
    </source>
</evidence>
<organism evidence="10 11">
    <name type="scientific">Aquibium carbonis</name>
    <dbReference type="NCBI Taxonomy" id="2495581"/>
    <lineage>
        <taxon>Bacteria</taxon>
        <taxon>Pseudomonadati</taxon>
        <taxon>Pseudomonadota</taxon>
        <taxon>Alphaproteobacteria</taxon>
        <taxon>Hyphomicrobiales</taxon>
        <taxon>Phyllobacteriaceae</taxon>
        <taxon>Aquibium</taxon>
    </lineage>
</organism>
<feature type="transmembrane region" description="Helical" evidence="8">
    <location>
        <begin position="397"/>
        <end position="415"/>
    </location>
</feature>
<dbReference type="GO" id="GO:0016763">
    <property type="term" value="F:pentosyltransferase activity"/>
    <property type="evidence" value="ECO:0007669"/>
    <property type="project" value="TreeGrafter"/>
</dbReference>
<dbReference type="GO" id="GO:0005886">
    <property type="term" value="C:plasma membrane"/>
    <property type="evidence" value="ECO:0007669"/>
    <property type="project" value="UniProtKB-SubCell"/>
</dbReference>
<evidence type="ECO:0000256" key="8">
    <source>
        <dbReference type="SAM" id="Phobius"/>
    </source>
</evidence>
<evidence type="ECO:0000256" key="4">
    <source>
        <dbReference type="ARBA" id="ARBA00022679"/>
    </source>
</evidence>
<name>A0A429YSN1_9HYPH</name>
<accession>A0A429YSN1</accession>
<feature type="transmembrane region" description="Helical" evidence="8">
    <location>
        <begin position="334"/>
        <end position="353"/>
    </location>
</feature>
<evidence type="ECO:0000256" key="1">
    <source>
        <dbReference type="ARBA" id="ARBA00004651"/>
    </source>
</evidence>
<dbReference type="EMBL" id="RWKW01000090">
    <property type="protein sequence ID" value="RST84475.1"/>
    <property type="molecule type" value="Genomic_DNA"/>
</dbReference>
<reference evidence="10 11" key="1">
    <citation type="submission" date="2018-12" db="EMBL/GenBank/DDBJ databases">
        <title>Mesorhizobium carbonis sp. nov., isolated from coal mine water.</title>
        <authorList>
            <person name="Xin W."/>
            <person name="Xu Z."/>
            <person name="Xiang F."/>
            <person name="Zhang J."/>
            <person name="Xi L."/>
            <person name="Liu J."/>
        </authorList>
    </citation>
    <scope>NUCLEOTIDE SEQUENCE [LARGE SCALE GENOMIC DNA]</scope>
    <source>
        <strain evidence="10 11">B2.3</strain>
    </source>
</reference>
<feature type="transmembrane region" description="Helical" evidence="8">
    <location>
        <begin position="15"/>
        <end position="36"/>
    </location>
</feature>
<dbReference type="GO" id="GO:0010041">
    <property type="term" value="P:response to iron(III) ion"/>
    <property type="evidence" value="ECO:0007669"/>
    <property type="project" value="TreeGrafter"/>
</dbReference>
<keyword evidence="4 10" id="KW-0808">Transferase</keyword>
<dbReference type="PANTHER" id="PTHR33908">
    <property type="entry name" value="MANNOSYLTRANSFERASE YKCB-RELATED"/>
    <property type="match status" value="1"/>
</dbReference>
<evidence type="ECO:0000313" key="11">
    <source>
        <dbReference type="Proteomes" id="UP000278398"/>
    </source>
</evidence>
<feature type="transmembrane region" description="Helical" evidence="8">
    <location>
        <begin position="182"/>
        <end position="213"/>
    </location>
</feature>
<feature type="transmembrane region" description="Helical" evidence="8">
    <location>
        <begin position="365"/>
        <end position="385"/>
    </location>
</feature>
<feature type="transmembrane region" description="Helical" evidence="8">
    <location>
        <begin position="96"/>
        <end position="114"/>
    </location>
</feature>
<feature type="transmembrane region" description="Helical" evidence="8">
    <location>
        <begin position="120"/>
        <end position="141"/>
    </location>
</feature>
<evidence type="ECO:0000313" key="10">
    <source>
        <dbReference type="EMBL" id="RST84475.1"/>
    </source>
</evidence>
<proteinExistence type="predicted"/>
<dbReference type="PANTHER" id="PTHR33908:SF3">
    <property type="entry name" value="UNDECAPRENYL PHOSPHATE-ALPHA-4-AMINO-4-DEOXY-L-ARABINOSE ARABINOSYL TRANSFERASE"/>
    <property type="match status" value="1"/>
</dbReference>
<feature type="transmembrane region" description="Helical" evidence="8">
    <location>
        <begin position="277"/>
        <end position="298"/>
    </location>
</feature>
<dbReference type="OrthoDB" id="9810951at2"/>
<protein>
    <submittedName>
        <fullName evidence="10">Glycosyltransferase family 39 protein</fullName>
    </submittedName>
</protein>
<feature type="transmembrane region" description="Helical" evidence="8">
    <location>
        <begin position="225"/>
        <end position="245"/>
    </location>
</feature>
<feature type="transmembrane region" description="Helical" evidence="8">
    <location>
        <begin position="427"/>
        <end position="450"/>
    </location>
</feature>
<dbReference type="InterPro" id="IPR050297">
    <property type="entry name" value="LipidA_mod_glycosyltrf_83"/>
</dbReference>
<dbReference type="GO" id="GO:0009103">
    <property type="term" value="P:lipopolysaccharide biosynthetic process"/>
    <property type="evidence" value="ECO:0007669"/>
    <property type="project" value="TreeGrafter"/>
</dbReference>
<keyword evidence="6 8" id="KW-1133">Transmembrane helix</keyword>
<dbReference type="Proteomes" id="UP000278398">
    <property type="component" value="Unassembled WGS sequence"/>
</dbReference>
<keyword evidence="11" id="KW-1185">Reference proteome</keyword>
<sequence length="566" mass="60176">MAAPAISSASLRLGALHQVLLVLLCLFAFVPGIATLPPTDRDESRFVQATKQMVASGDYVDIRFQDVPRYKKPAGIYWLQSAALTLTGQGADAPIWAYRLVSVAAATIAVLATARLGAALFGTGAGLIAGTALAGIVMLLFEGRIAKTDATLLATAVIAQAALARVYLAARGRIEPSAAAPWIMWAALGASILIKGPVVPALSALTVASLLVLDRDRAWLGRLKAGRGVLLMLLIAAPWLVLITWKSGVEFWQKSIGEDFISKIGSGQESHGFPPGYYAAIYVLFLFPFAPLALRGGFKALNRMREDPALLFLVCWYVPYWVMIELIPTKLPHYALPAYPAVLLAMGWALTSASAATTELKRWQLWLWWATIVGFGLVSVALAVLSVAATPYLTGSFSIWGVVAAILLLAGAWLGSGIGPNTSFRGAILPATLASAAAFAILATVVAPGLRPIWLSPQLAATFAEVKTCPDSRLVSVGYHEPSLVFLAGTDTLLAGTREAALELANNPDCTILMIDDRSMEAFAATMPGGLDSLEELGTVEGFNYSKGTARFLRFFRMQPSDPATN</sequence>
<comment type="subcellular location">
    <subcellularLocation>
        <location evidence="1">Cell membrane</location>
        <topology evidence="1">Multi-pass membrane protein</topology>
    </subcellularLocation>
</comment>
<evidence type="ECO:0000256" key="2">
    <source>
        <dbReference type="ARBA" id="ARBA00022475"/>
    </source>
</evidence>
<gene>
    <name evidence="10" type="ORF">EJC49_20445</name>
</gene>
<evidence type="ECO:0000256" key="6">
    <source>
        <dbReference type="ARBA" id="ARBA00022989"/>
    </source>
</evidence>
<dbReference type="AlphaFoldDB" id="A0A429YSN1"/>